<evidence type="ECO:0000259" key="1">
    <source>
        <dbReference type="Pfam" id="PF00535"/>
    </source>
</evidence>
<protein>
    <recommendedName>
        <fullName evidence="1">Glycosyltransferase 2-like domain-containing protein</fullName>
    </recommendedName>
</protein>
<dbReference type="EMBL" id="AP025564">
    <property type="protein sequence ID" value="BDE95994.1"/>
    <property type="molecule type" value="Genomic_DNA"/>
</dbReference>
<name>A0ABM7WIA9_9ACTN</name>
<evidence type="ECO:0000313" key="3">
    <source>
        <dbReference type="Proteomes" id="UP001320544"/>
    </source>
</evidence>
<dbReference type="PANTHER" id="PTHR22916:SF3">
    <property type="entry name" value="UDP-GLCNAC:BETAGAL BETA-1,3-N-ACETYLGLUCOSAMINYLTRANSFERASE-LIKE PROTEIN 1"/>
    <property type="match status" value="1"/>
</dbReference>
<feature type="domain" description="Glycosyltransferase 2-like" evidence="1">
    <location>
        <begin position="16"/>
        <end position="142"/>
    </location>
</feature>
<dbReference type="InterPro" id="IPR001173">
    <property type="entry name" value="Glyco_trans_2-like"/>
</dbReference>
<keyword evidence="3" id="KW-1185">Reference proteome</keyword>
<sequence>MVDDGQSPGAEFPLVSVIVPAYNVGSYIDRCLASIEAQTYANLEIIVVDDGSSDDTLDRIRLHAAGDARITVLTQENRYAGVARNHGFAHARGEYAAFLDADDFFEPSMIESLVARAIETSADVAICRSNYFDDITEEVKPIDFSLLFVDPAKVYSGRSLRDVMFRFCVGWPWDKLFRSAFVREHDLAFQDLRTTNDAYFVFMALMLADAIAFVDEPLVMHRTNNAASLERTRSKSWANAIKAAIAIGEGLEDRDMYDIFERSYVNWCLNFSLWNLETLEDDARNGLVREMGERLAPKLPLDASRGFYFDERERTAAEILQTDRLGAQCRGLLLASEVAHLKSDVAWLREHTAALNGELAWRDEAIDRLQREKQEVLDSHTYAVGRRVMAVPCAIKDVLSKKESG</sequence>
<reference evidence="2 3" key="1">
    <citation type="submission" date="2022-01" db="EMBL/GenBank/DDBJ databases">
        <title>Novel bile acid biosynthetic pathways are enriched in the microbiome of centenarians.</title>
        <authorList>
            <person name="Sato Y."/>
            <person name="Atarashi K."/>
            <person name="Plichta R.D."/>
            <person name="Arai Y."/>
            <person name="Sasajima S."/>
            <person name="Kearney M.S."/>
            <person name="Suda W."/>
            <person name="Takeshita K."/>
            <person name="Sasaki T."/>
            <person name="Okamoto S."/>
            <person name="Skelly N.A."/>
            <person name="Okamura Y."/>
            <person name="Vlamakis H."/>
            <person name="Li Y."/>
            <person name="Tanoue T."/>
            <person name="Takei H."/>
            <person name="Nittono H."/>
            <person name="Narushima S."/>
            <person name="Irie J."/>
            <person name="Itoh H."/>
            <person name="Moriya K."/>
            <person name="Sugiura Y."/>
            <person name="Suematsu M."/>
            <person name="Moritoki N."/>
            <person name="Shibata S."/>
            <person name="Littman R.D."/>
            <person name="Fischbach A.M."/>
            <person name="Uwamino Y."/>
            <person name="Inoue T."/>
            <person name="Honda A."/>
            <person name="Hattori M."/>
            <person name="Murai T."/>
            <person name="Xavier J.R."/>
            <person name="Hirose N."/>
            <person name="Honda K."/>
        </authorList>
    </citation>
    <scope>NUCLEOTIDE SEQUENCE [LARGE SCALE GENOMIC DNA]</scope>
    <source>
        <strain evidence="2 3">CE91-St30</strain>
    </source>
</reference>
<accession>A0ABM7WIA9</accession>
<evidence type="ECO:0000313" key="2">
    <source>
        <dbReference type="EMBL" id="BDE95994.1"/>
    </source>
</evidence>
<dbReference type="Gene3D" id="3.90.550.10">
    <property type="entry name" value="Spore Coat Polysaccharide Biosynthesis Protein SpsA, Chain A"/>
    <property type="match status" value="1"/>
</dbReference>
<dbReference type="PANTHER" id="PTHR22916">
    <property type="entry name" value="GLYCOSYLTRANSFERASE"/>
    <property type="match status" value="1"/>
</dbReference>
<dbReference type="CDD" id="cd00761">
    <property type="entry name" value="Glyco_tranf_GTA_type"/>
    <property type="match status" value="1"/>
</dbReference>
<dbReference type="SUPFAM" id="SSF53448">
    <property type="entry name" value="Nucleotide-diphospho-sugar transferases"/>
    <property type="match status" value="1"/>
</dbReference>
<dbReference type="RefSeq" id="WP_102378463.1">
    <property type="nucleotide sequence ID" value="NZ_AP025564.1"/>
</dbReference>
<dbReference type="InterPro" id="IPR029044">
    <property type="entry name" value="Nucleotide-diphossugar_trans"/>
</dbReference>
<gene>
    <name evidence="2" type="ORF">CE91St30_13270</name>
</gene>
<dbReference type="Proteomes" id="UP001320544">
    <property type="component" value="Chromosome"/>
</dbReference>
<dbReference type="PROSITE" id="PS50270">
    <property type="entry name" value="NGF_2"/>
    <property type="match status" value="1"/>
</dbReference>
<organism evidence="2 3">
    <name type="scientific">Raoultibacter timonensis</name>
    <dbReference type="NCBI Taxonomy" id="1907662"/>
    <lineage>
        <taxon>Bacteria</taxon>
        <taxon>Bacillati</taxon>
        <taxon>Actinomycetota</taxon>
        <taxon>Coriobacteriia</taxon>
        <taxon>Eggerthellales</taxon>
        <taxon>Eggerthellaceae</taxon>
        <taxon>Raoultibacter</taxon>
    </lineage>
</organism>
<proteinExistence type="predicted"/>
<dbReference type="Pfam" id="PF00535">
    <property type="entry name" value="Glycos_transf_2"/>
    <property type="match status" value="1"/>
</dbReference>